<evidence type="ECO:0000256" key="4">
    <source>
        <dbReference type="ARBA" id="ARBA00022553"/>
    </source>
</evidence>
<dbReference type="SMART" id="SM00387">
    <property type="entry name" value="HATPase_c"/>
    <property type="match status" value="1"/>
</dbReference>
<feature type="region of interest" description="Disordered" evidence="8">
    <location>
        <begin position="359"/>
        <end position="385"/>
    </location>
</feature>
<feature type="domain" description="HAMP" evidence="11">
    <location>
        <begin position="95"/>
        <end position="149"/>
    </location>
</feature>
<organism evidence="12 13">
    <name type="scientific">Roseisolibacter agri</name>
    <dbReference type="NCBI Taxonomy" id="2014610"/>
    <lineage>
        <taxon>Bacteria</taxon>
        <taxon>Pseudomonadati</taxon>
        <taxon>Gemmatimonadota</taxon>
        <taxon>Gemmatimonadia</taxon>
        <taxon>Gemmatimonadales</taxon>
        <taxon>Gemmatimonadaceae</taxon>
        <taxon>Roseisolibacter</taxon>
    </lineage>
</organism>
<comment type="subcellular location">
    <subcellularLocation>
        <location evidence="2">Membrane</location>
    </subcellularLocation>
</comment>
<keyword evidence="4" id="KW-0597">Phosphoprotein</keyword>
<dbReference type="InterPro" id="IPR005467">
    <property type="entry name" value="His_kinase_dom"/>
</dbReference>
<dbReference type="Proteomes" id="UP001161325">
    <property type="component" value="Unassembled WGS sequence"/>
</dbReference>
<keyword evidence="5" id="KW-0808">Transferase</keyword>
<dbReference type="EMBL" id="BRXS01000006">
    <property type="protein sequence ID" value="GLC27729.1"/>
    <property type="molecule type" value="Genomic_DNA"/>
</dbReference>
<dbReference type="SUPFAM" id="SSF55874">
    <property type="entry name" value="ATPase domain of HSP90 chaperone/DNA topoisomerase II/histidine kinase"/>
    <property type="match status" value="1"/>
</dbReference>
<evidence type="ECO:0000256" key="6">
    <source>
        <dbReference type="ARBA" id="ARBA00022777"/>
    </source>
</evidence>
<dbReference type="PANTHER" id="PTHR24421:SF58">
    <property type="entry name" value="SIGNAL TRANSDUCTION HISTIDINE-PROTEIN KINASE_PHOSPHATASE UHPB"/>
    <property type="match status" value="1"/>
</dbReference>
<evidence type="ECO:0000256" key="2">
    <source>
        <dbReference type="ARBA" id="ARBA00004370"/>
    </source>
</evidence>
<evidence type="ECO:0000313" key="13">
    <source>
        <dbReference type="Proteomes" id="UP001161325"/>
    </source>
</evidence>
<keyword evidence="7" id="KW-0902">Two-component regulatory system</keyword>
<dbReference type="Pfam" id="PF07730">
    <property type="entry name" value="HisKA_3"/>
    <property type="match status" value="1"/>
</dbReference>
<dbReference type="AlphaFoldDB" id="A0AA37Q7L4"/>
<name>A0AA37Q7L4_9BACT</name>
<dbReference type="Pfam" id="PF00672">
    <property type="entry name" value="HAMP"/>
    <property type="match status" value="1"/>
</dbReference>
<dbReference type="GO" id="GO:0016020">
    <property type="term" value="C:membrane"/>
    <property type="evidence" value="ECO:0007669"/>
    <property type="project" value="UniProtKB-SubCell"/>
</dbReference>
<dbReference type="InterPro" id="IPR003660">
    <property type="entry name" value="HAMP_dom"/>
</dbReference>
<dbReference type="PROSITE" id="PS50885">
    <property type="entry name" value="HAMP"/>
    <property type="match status" value="1"/>
</dbReference>
<keyword evidence="6 12" id="KW-0418">Kinase</keyword>
<keyword evidence="13" id="KW-1185">Reference proteome</keyword>
<reference evidence="12" key="1">
    <citation type="submission" date="2022-08" db="EMBL/GenBank/DDBJ databases">
        <title>Draft genome sequencing of Roseisolibacter agri AW1220.</title>
        <authorList>
            <person name="Tobiishi Y."/>
            <person name="Tonouchi A."/>
        </authorList>
    </citation>
    <scope>NUCLEOTIDE SEQUENCE</scope>
    <source>
        <strain evidence="12">AW1220</strain>
    </source>
</reference>
<dbReference type="InterPro" id="IPR036890">
    <property type="entry name" value="HATPase_C_sf"/>
</dbReference>
<dbReference type="GO" id="GO:0046983">
    <property type="term" value="F:protein dimerization activity"/>
    <property type="evidence" value="ECO:0007669"/>
    <property type="project" value="InterPro"/>
</dbReference>
<feature type="domain" description="Histidine kinase" evidence="10">
    <location>
        <begin position="168"/>
        <end position="368"/>
    </location>
</feature>
<dbReference type="CDD" id="cd06225">
    <property type="entry name" value="HAMP"/>
    <property type="match status" value="1"/>
</dbReference>
<evidence type="ECO:0000256" key="3">
    <source>
        <dbReference type="ARBA" id="ARBA00012438"/>
    </source>
</evidence>
<evidence type="ECO:0000313" key="12">
    <source>
        <dbReference type="EMBL" id="GLC27729.1"/>
    </source>
</evidence>
<feature type="transmembrane region" description="Helical" evidence="9">
    <location>
        <begin position="45"/>
        <end position="68"/>
    </location>
</feature>
<comment type="catalytic activity">
    <reaction evidence="1">
        <text>ATP + protein L-histidine = ADP + protein N-phospho-L-histidine.</text>
        <dbReference type="EC" id="2.7.13.3"/>
    </reaction>
</comment>
<proteinExistence type="predicted"/>
<keyword evidence="9" id="KW-1133">Transmembrane helix</keyword>
<dbReference type="Gene3D" id="6.10.340.10">
    <property type="match status" value="1"/>
</dbReference>
<evidence type="ECO:0000256" key="8">
    <source>
        <dbReference type="SAM" id="MobiDB-lite"/>
    </source>
</evidence>
<dbReference type="PANTHER" id="PTHR24421">
    <property type="entry name" value="NITRATE/NITRITE SENSOR PROTEIN NARX-RELATED"/>
    <property type="match status" value="1"/>
</dbReference>
<accession>A0AA37Q7L4</accession>
<keyword evidence="9" id="KW-0812">Transmembrane</keyword>
<dbReference type="InterPro" id="IPR050482">
    <property type="entry name" value="Sensor_HK_TwoCompSys"/>
</dbReference>
<dbReference type="InterPro" id="IPR011712">
    <property type="entry name" value="Sig_transdc_His_kin_sub3_dim/P"/>
</dbReference>
<dbReference type="Gene3D" id="3.30.565.10">
    <property type="entry name" value="Histidine kinase-like ATPase, C-terminal domain"/>
    <property type="match status" value="1"/>
</dbReference>
<evidence type="ECO:0000259" key="11">
    <source>
        <dbReference type="PROSITE" id="PS50885"/>
    </source>
</evidence>
<dbReference type="EC" id="2.7.13.3" evidence="3"/>
<dbReference type="Pfam" id="PF02518">
    <property type="entry name" value="HATPase_c"/>
    <property type="match status" value="1"/>
</dbReference>
<dbReference type="CDD" id="cd16917">
    <property type="entry name" value="HATPase_UhpB-NarQ-NarX-like"/>
    <property type="match status" value="1"/>
</dbReference>
<dbReference type="InterPro" id="IPR003594">
    <property type="entry name" value="HATPase_dom"/>
</dbReference>
<evidence type="ECO:0000259" key="10">
    <source>
        <dbReference type="PROSITE" id="PS50109"/>
    </source>
</evidence>
<evidence type="ECO:0000256" key="1">
    <source>
        <dbReference type="ARBA" id="ARBA00000085"/>
    </source>
</evidence>
<protein>
    <recommendedName>
        <fullName evidence="3">histidine kinase</fullName>
        <ecNumber evidence="3">2.7.13.3</ecNumber>
    </recommendedName>
</protein>
<dbReference type="SMART" id="SM00304">
    <property type="entry name" value="HAMP"/>
    <property type="match status" value="1"/>
</dbReference>
<sequence length="385" mass="41812">MTGAVADVVPTAPHALTRAPRESLAGRRGADARSPWMRRLLGVPLTAKLAGANLFVLLLAVAGLVLAAGRPDHLDVWIVGGALALGLIVNSLLVRYALRPVWELERVASRVWAGDFGARVPGSAVADREMTRVGRTFNLLLDSLATDRERMRTLAMQAVRAQDDERSRIARELHDSTAQNIAALTYQLAAAARQAGESGQPELEATLRELREQTGELLEEVRLLSHAIHPRVLDDLGLVPALEWLARRTREHTALEVQVDADLPGDPADMSDATAAALYRVAQESLRNVERHARAHVARVTLRAEADDVILEVVDDGRGFDVAEAEARRPGMGLFSMRERLGLVGGSFEISTAAGRGTRVRARAPRDSFAPRHTVPFSPPASELR</sequence>
<gene>
    <name evidence="12" type="ORF">rosag_42420</name>
</gene>
<feature type="transmembrane region" description="Helical" evidence="9">
    <location>
        <begin position="74"/>
        <end position="98"/>
    </location>
</feature>
<comment type="caution">
    <text evidence="12">The sequence shown here is derived from an EMBL/GenBank/DDBJ whole genome shotgun (WGS) entry which is preliminary data.</text>
</comment>
<dbReference type="PROSITE" id="PS50109">
    <property type="entry name" value="HIS_KIN"/>
    <property type="match status" value="1"/>
</dbReference>
<keyword evidence="9" id="KW-0472">Membrane</keyword>
<dbReference type="GO" id="GO:0000155">
    <property type="term" value="F:phosphorelay sensor kinase activity"/>
    <property type="evidence" value="ECO:0007669"/>
    <property type="project" value="InterPro"/>
</dbReference>
<evidence type="ECO:0000256" key="9">
    <source>
        <dbReference type="SAM" id="Phobius"/>
    </source>
</evidence>
<evidence type="ECO:0000256" key="7">
    <source>
        <dbReference type="ARBA" id="ARBA00023012"/>
    </source>
</evidence>
<dbReference type="Gene3D" id="1.20.5.1930">
    <property type="match status" value="1"/>
</dbReference>
<evidence type="ECO:0000256" key="5">
    <source>
        <dbReference type="ARBA" id="ARBA00022679"/>
    </source>
</evidence>